<dbReference type="OrthoDB" id="9792284at2"/>
<keyword evidence="6" id="KW-1185">Reference proteome</keyword>
<gene>
    <name evidence="5" type="ORF">D3873_01050</name>
</gene>
<dbReference type="InterPro" id="IPR029062">
    <property type="entry name" value="Class_I_gatase-like"/>
</dbReference>
<comment type="similarity">
    <text evidence="3">Belongs to the peptidase C56 family. HSP31-like subfamily.</text>
</comment>
<accession>A0A385YS24</accession>
<keyword evidence="1" id="KW-0346">Stress response</keyword>
<dbReference type="GO" id="GO:0019172">
    <property type="term" value="F:glyoxalase III activity"/>
    <property type="evidence" value="ECO:0007669"/>
    <property type="project" value="TreeGrafter"/>
</dbReference>
<feature type="domain" description="DJ-1/PfpI" evidence="4">
    <location>
        <begin position="25"/>
        <end position="215"/>
    </location>
</feature>
<dbReference type="GO" id="GO:0005737">
    <property type="term" value="C:cytoplasm"/>
    <property type="evidence" value="ECO:0007669"/>
    <property type="project" value="TreeGrafter"/>
</dbReference>
<dbReference type="EMBL" id="CP032418">
    <property type="protein sequence ID" value="AYC28522.1"/>
    <property type="molecule type" value="Genomic_DNA"/>
</dbReference>
<dbReference type="PANTHER" id="PTHR48094">
    <property type="entry name" value="PROTEIN/NUCLEIC ACID DEGLYCASE DJ-1-RELATED"/>
    <property type="match status" value="1"/>
</dbReference>
<proteinExistence type="inferred from homology"/>
<evidence type="ECO:0000313" key="5">
    <source>
        <dbReference type="EMBL" id="AYC28522.1"/>
    </source>
</evidence>
<evidence type="ECO:0000259" key="4">
    <source>
        <dbReference type="Pfam" id="PF01965"/>
    </source>
</evidence>
<dbReference type="InterPro" id="IPR002818">
    <property type="entry name" value="DJ-1/PfpI"/>
</dbReference>
<dbReference type="InterPro" id="IPR050325">
    <property type="entry name" value="Prot/Nucl_acid_deglycase"/>
</dbReference>
<dbReference type="RefSeq" id="WP_119882267.1">
    <property type="nucleotide sequence ID" value="NZ_CP032418.1"/>
</dbReference>
<keyword evidence="5" id="KW-0315">Glutamine amidotransferase</keyword>
<evidence type="ECO:0000313" key="6">
    <source>
        <dbReference type="Proteomes" id="UP000265725"/>
    </source>
</evidence>
<name>A0A385YS24_9BACL</name>
<dbReference type="AlphaFoldDB" id="A0A385YS24"/>
<dbReference type="SUPFAM" id="SSF52317">
    <property type="entry name" value="Class I glutamine amidotransferase-like"/>
    <property type="match status" value="1"/>
</dbReference>
<dbReference type="PANTHER" id="PTHR48094:SF11">
    <property type="entry name" value="GLUTATHIONE-INDEPENDENT GLYOXALASE HSP31-RELATED"/>
    <property type="match status" value="1"/>
</dbReference>
<dbReference type="Pfam" id="PF01965">
    <property type="entry name" value="DJ-1_PfpI"/>
    <property type="match status" value="1"/>
</dbReference>
<dbReference type="KEGG" id="paek:D3873_01050"/>
<organism evidence="5 6">
    <name type="scientific">Paenisporosarcina cavernae</name>
    <dbReference type="NCBI Taxonomy" id="2320858"/>
    <lineage>
        <taxon>Bacteria</taxon>
        <taxon>Bacillati</taxon>
        <taxon>Bacillota</taxon>
        <taxon>Bacilli</taxon>
        <taxon>Bacillales</taxon>
        <taxon>Caryophanaceae</taxon>
        <taxon>Paenisporosarcina</taxon>
    </lineage>
</organism>
<dbReference type="Proteomes" id="UP000265725">
    <property type="component" value="Chromosome"/>
</dbReference>
<evidence type="ECO:0000256" key="1">
    <source>
        <dbReference type="ARBA" id="ARBA00023016"/>
    </source>
</evidence>
<keyword evidence="2" id="KW-0456">Lyase</keyword>
<protein>
    <submittedName>
        <fullName evidence="5">Type 1 glutamine amidotransferase domain-containing protein</fullName>
    </submittedName>
</protein>
<sequence length="220" mass="23695">MSKKVLMVLTNHKELPNGKTTGVWLSEFGEAYLAFQKKGYDVTIASPNGGKIPVDPASLEGEVSDEMLATEKYLSDTKPVEEVASSTFDGVFLPGGHGTMFDLPGNTTLQDIIRSTYEADKPVAAVCHGPAGLVDVKLSNGKYLVDGKKVSAFTNKEEQDTGLQDDMPFLLESKLKEQGAQHDPASNWSSHVVTDGYLVTGQNPQSTEAVAEAFINVLEK</sequence>
<evidence type="ECO:0000256" key="2">
    <source>
        <dbReference type="ARBA" id="ARBA00023239"/>
    </source>
</evidence>
<evidence type="ECO:0000256" key="3">
    <source>
        <dbReference type="ARBA" id="ARBA00038493"/>
    </source>
</evidence>
<dbReference type="GO" id="GO:0016740">
    <property type="term" value="F:transferase activity"/>
    <property type="evidence" value="ECO:0007669"/>
    <property type="project" value="UniProtKB-KW"/>
</dbReference>
<dbReference type="Gene3D" id="3.40.50.880">
    <property type="match status" value="1"/>
</dbReference>
<reference evidence="6" key="1">
    <citation type="submission" date="2018-09" db="EMBL/GenBank/DDBJ databases">
        <authorList>
            <person name="Zhu H."/>
        </authorList>
    </citation>
    <scope>NUCLEOTIDE SEQUENCE [LARGE SCALE GENOMIC DNA]</scope>
    <source>
        <strain evidence="6">K2R23-3</strain>
    </source>
</reference>
<dbReference type="GO" id="GO:0019243">
    <property type="term" value="P:methylglyoxal catabolic process to D-lactate via S-lactoyl-glutathione"/>
    <property type="evidence" value="ECO:0007669"/>
    <property type="project" value="TreeGrafter"/>
</dbReference>
<dbReference type="CDD" id="cd03141">
    <property type="entry name" value="GATase1_Hsp31_like"/>
    <property type="match status" value="1"/>
</dbReference>
<keyword evidence="5" id="KW-0808">Transferase</keyword>